<dbReference type="Proteomes" id="UP000235914">
    <property type="component" value="Unassembled WGS sequence"/>
</dbReference>
<sequence length="148" mass="17090">MSSILWVLISSFLMCLLTSKTKQEEKFYKRREIQNIVKKYKISAEIIGSLFLIVLCALILLALYQSGGCVVIAIFLSSVYTLLLMSYVAIVVYVLCKINEHWNPDELYLVIAIRGNMSFRRLKQVQFFLLGMAFSGFMYSLIYLILDM</sequence>
<dbReference type="EMBL" id="PJKN01000006">
    <property type="protein sequence ID" value="PNC53932.1"/>
    <property type="molecule type" value="Genomic_DNA"/>
</dbReference>
<feature type="transmembrane region" description="Helical" evidence="1">
    <location>
        <begin position="42"/>
        <end position="64"/>
    </location>
</feature>
<keyword evidence="1" id="KW-0472">Membrane</keyword>
<proteinExistence type="predicted"/>
<comment type="caution">
    <text evidence="2">The sequence shown here is derived from an EMBL/GenBank/DDBJ whole genome shotgun (WGS) entry which is preliminary data.</text>
</comment>
<evidence type="ECO:0000313" key="3">
    <source>
        <dbReference type="Proteomes" id="UP000235914"/>
    </source>
</evidence>
<keyword evidence="1" id="KW-1133">Transmembrane helix</keyword>
<reference evidence="2 3" key="1">
    <citation type="journal article" date="2017" name="BMC Genomics">
        <title>Genome sequencing of 39 Akkermansia muciniphila isolates reveals its population structure, genomic and functional diverisity, and global distribution in mammalian gut microbiotas.</title>
        <authorList>
            <person name="Guo X."/>
            <person name="Li S."/>
            <person name="Zhang J."/>
            <person name="Wu F."/>
            <person name="Li X."/>
            <person name="Wu D."/>
            <person name="Zhang M."/>
            <person name="Ou Z."/>
            <person name="Jie Z."/>
            <person name="Yan Q."/>
            <person name="Li P."/>
            <person name="Yi J."/>
            <person name="Peng Y."/>
        </authorList>
    </citation>
    <scope>NUCLEOTIDE SEQUENCE [LARGE SCALE GENOMIC DNA]</scope>
    <source>
        <strain evidence="2 3">GP43</strain>
    </source>
</reference>
<organism evidence="2 3">
    <name type="scientific">Akkermansia muciniphila</name>
    <dbReference type="NCBI Taxonomy" id="239935"/>
    <lineage>
        <taxon>Bacteria</taxon>
        <taxon>Pseudomonadati</taxon>
        <taxon>Verrucomicrobiota</taxon>
        <taxon>Verrucomicrobiia</taxon>
        <taxon>Verrucomicrobiales</taxon>
        <taxon>Akkermansiaceae</taxon>
        <taxon>Akkermansia</taxon>
    </lineage>
</organism>
<accession>A0AAP8NJI7</accession>
<feature type="transmembrane region" description="Helical" evidence="1">
    <location>
        <begin position="6"/>
        <end position="21"/>
    </location>
</feature>
<name>A0AAP8NJI7_9BACT</name>
<feature type="transmembrane region" description="Helical" evidence="1">
    <location>
        <begin position="70"/>
        <end position="96"/>
    </location>
</feature>
<keyword evidence="1" id="KW-0812">Transmembrane</keyword>
<evidence type="ECO:0000313" key="2">
    <source>
        <dbReference type="EMBL" id="PNC53932.1"/>
    </source>
</evidence>
<dbReference type="AlphaFoldDB" id="A0AAP8NJI7"/>
<gene>
    <name evidence="2" type="ORF">CXU09_10015</name>
</gene>
<evidence type="ECO:0000256" key="1">
    <source>
        <dbReference type="SAM" id="Phobius"/>
    </source>
</evidence>
<feature type="transmembrane region" description="Helical" evidence="1">
    <location>
        <begin position="127"/>
        <end position="146"/>
    </location>
</feature>
<protein>
    <submittedName>
        <fullName evidence="2">Uncharacterized protein</fullName>
    </submittedName>
</protein>